<keyword evidence="3 6" id="KW-0812">Transmembrane</keyword>
<evidence type="ECO:0000256" key="1">
    <source>
        <dbReference type="ARBA" id="ARBA00004651"/>
    </source>
</evidence>
<reference evidence="8" key="1">
    <citation type="submission" date="2016-10" db="EMBL/GenBank/DDBJ databases">
        <authorList>
            <person name="Varghese N."/>
            <person name="Submissions S."/>
        </authorList>
    </citation>
    <scope>NUCLEOTIDE SEQUENCE [LARGE SCALE GENOMIC DNA]</scope>
    <source>
        <strain evidence="8">CGMCC 1.10119</strain>
    </source>
</reference>
<dbReference type="InterPro" id="IPR002293">
    <property type="entry name" value="AA/rel_permease1"/>
</dbReference>
<keyword evidence="8" id="KW-1185">Reference proteome</keyword>
<feature type="transmembrane region" description="Helical" evidence="6">
    <location>
        <begin position="155"/>
        <end position="174"/>
    </location>
</feature>
<feature type="transmembrane region" description="Helical" evidence="6">
    <location>
        <begin position="124"/>
        <end position="143"/>
    </location>
</feature>
<sequence>MGEEKLGFAGATAIGLGGMIGGGVFSVLGVVATIAGAASWAAFTAASLVSMCAAYSYLKLNDVGDVRGGSVSLIEEFVGNSTLAGMVGWTLLFGYIGAIAMYAFAFGSFTEKLVGMQTLAGLPFRPIASVLGVAIFVGLNVLGARATGTSEEILVALKLVILFGISAWGLWYGAGQGQLSFGFDRIASTSFATAVAVSFVSFQGWQLLMYDQENIENAKSTLPKAVFVSIVGAIVIDSMVAILVTSLVETSVISQRPEVAVAVAVEPFLGQIGFTFVAIAAIFSTGSAINGTLFSAANFAKGMLADDLLPDQFGDSDADGAPTTTVLVLGVAAAAFTAYGSLEAITSFGSLAFLAVFGAMSYLALRERENDEIFSPIPALGVLGTVAFFPLVLLHLWTSQREVFYAVVLITVAVVGVELLYFERDHIADGVRTVENRL</sequence>
<feature type="transmembrane region" description="Helical" evidence="6">
    <location>
        <begin position="226"/>
        <end position="248"/>
    </location>
</feature>
<feature type="transmembrane region" description="Helical" evidence="6">
    <location>
        <begin position="320"/>
        <end position="339"/>
    </location>
</feature>
<evidence type="ECO:0000256" key="6">
    <source>
        <dbReference type="SAM" id="Phobius"/>
    </source>
</evidence>
<feature type="transmembrane region" description="Helical" evidence="6">
    <location>
        <begin position="403"/>
        <end position="422"/>
    </location>
</feature>
<feature type="transmembrane region" description="Helical" evidence="6">
    <location>
        <begin position="37"/>
        <end position="58"/>
    </location>
</feature>
<comment type="subcellular location">
    <subcellularLocation>
        <location evidence="1">Cell membrane</location>
        <topology evidence="1">Multi-pass membrane protein</topology>
    </subcellularLocation>
</comment>
<dbReference type="Pfam" id="PF13520">
    <property type="entry name" value="AA_permease_2"/>
    <property type="match status" value="1"/>
</dbReference>
<evidence type="ECO:0000313" key="8">
    <source>
        <dbReference type="Proteomes" id="UP000199451"/>
    </source>
</evidence>
<dbReference type="EMBL" id="FNHL01000001">
    <property type="protein sequence ID" value="SDM02818.1"/>
    <property type="molecule type" value="Genomic_DNA"/>
</dbReference>
<evidence type="ECO:0000256" key="5">
    <source>
        <dbReference type="ARBA" id="ARBA00023136"/>
    </source>
</evidence>
<dbReference type="OrthoDB" id="43026at2157"/>
<accession>A0A1G9PVL6</accession>
<keyword evidence="4 6" id="KW-1133">Transmembrane helix</keyword>
<dbReference type="GO" id="GO:0005886">
    <property type="term" value="C:plasma membrane"/>
    <property type="evidence" value="ECO:0007669"/>
    <property type="project" value="UniProtKB-SubCell"/>
</dbReference>
<dbReference type="PANTHER" id="PTHR42770">
    <property type="entry name" value="AMINO ACID TRANSPORTER-RELATED"/>
    <property type="match status" value="1"/>
</dbReference>
<feature type="transmembrane region" description="Helical" evidence="6">
    <location>
        <begin position="377"/>
        <end position="397"/>
    </location>
</feature>
<feature type="transmembrane region" description="Helical" evidence="6">
    <location>
        <begin position="345"/>
        <end position="365"/>
    </location>
</feature>
<feature type="transmembrane region" description="Helical" evidence="6">
    <location>
        <begin position="186"/>
        <end position="205"/>
    </location>
</feature>
<gene>
    <name evidence="7" type="ORF">SAMN04487949_0560</name>
</gene>
<evidence type="ECO:0000313" key="7">
    <source>
        <dbReference type="EMBL" id="SDM02818.1"/>
    </source>
</evidence>
<dbReference type="PIRSF" id="PIRSF006060">
    <property type="entry name" value="AA_transporter"/>
    <property type="match status" value="1"/>
</dbReference>
<proteinExistence type="predicted"/>
<evidence type="ECO:0000256" key="4">
    <source>
        <dbReference type="ARBA" id="ARBA00022989"/>
    </source>
</evidence>
<protein>
    <submittedName>
        <fullName evidence="7">Amino acid transporter</fullName>
    </submittedName>
</protein>
<keyword evidence="2" id="KW-1003">Cell membrane</keyword>
<name>A0A1G9PVL6_9EURY</name>
<dbReference type="InterPro" id="IPR050367">
    <property type="entry name" value="APC_superfamily"/>
</dbReference>
<feature type="transmembrane region" description="Helical" evidence="6">
    <location>
        <begin position="7"/>
        <end position="31"/>
    </location>
</feature>
<evidence type="ECO:0000256" key="3">
    <source>
        <dbReference type="ARBA" id="ARBA00022692"/>
    </source>
</evidence>
<dbReference type="RefSeq" id="WP_089693850.1">
    <property type="nucleotide sequence ID" value="NZ_FNHL01000001.1"/>
</dbReference>
<keyword evidence="5 6" id="KW-0472">Membrane</keyword>
<dbReference type="GO" id="GO:0022857">
    <property type="term" value="F:transmembrane transporter activity"/>
    <property type="evidence" value="ECO:0007669"/>
    <property type="project" value="InterPro"/>
</dbReference>
<dbReference type="PANTHER" id="PTHR42770:SF11">
    <property type="entry name" value="INNER MEMBRANE TRANSPORT PROTEIN YBAT"/>
    <property type="match status" value="1"/>
</dbReference>
<feature type="transmembrane region" description="Helical" evidence="6">
    <location>
        <begin position="78"/>
        <end position="104"/>
    </location>
</feature>
<dbReference type="Proteomes" id="UP000199451">
    <property type="component" value="Unassembled WGS sequence"/>
</dbReference>
<organism evidence="7 8">
    <name type="scientific">Halogranum gelatinilyticum</name>
    <dbReference type="NCBI Taxonomy" id="660521"/>
    <lineage>
        <taxon>Archaea</taxon>
        <taxon>Methanobacteriati</taxon>
        <taxon>Methanobacteriota</taxon>
        <taxon>Stenosarchaea group</taxon>
        <taxon>Halobacteria</taxon>
        <taxon>Halobacteriales</taxon>
        <taxon>Haloferacaceae</taxon>
    </lineage>
</organism>
<evidence type="ECO:0000256" key="2">
    <source>
        <dbReference type="ARBA" id="ARBA00022475"/>
    </source>
</evidence>
<dbReference type="STRING" id="660521.SAMN04487949_0560"/>
<feature type="transmembrane region" description="Helical" evidence="6">
    <location>
        <begin position="268"/>
        <end position="299"/>
    </location>
</feature>
<dbReference type="Gene3D" id="1.20.1740.10">
    <property type="entry name" value="Amino acid/polyamine transporter I"/>
    <property type="match status" value="1"/>
</dbReference>
<dbReference type="AlphaFoldDB" id="A0A1G9PVL6"/>